<keyword evidence="3 15" id="KW-0028">Amino-acid biosynthesis</keyword>
<dbReference type="GO" id="GO:0000287">
    <property type="term" value="F:magnesium ion binding"/>
    <property type="evidence" value="ECO:0007669"/>
    <property type="project" value="UniProtKB-UniRule"/>
</dbReference>
<evidence type="ECO:0000256" key="11">
    <source>
        <dbReference type="ARBA" id="ARBA00029304"/>
    </source>
</evidence>
<feature type="modified residue" description="N6-carboxylysine" evidence="15">
    <location>
        <position position="124"/>
    </location>
</feature>
<feature type="domain" description="Dihydroxy-acid/6-phosphogluconate dehydratase N-terminal" evidence="16">
    <location>
        <begin position="34"/>
        <end position="359"/>
    </location>
</feature>
<keyword evidence="19" id="KW-1185">Reference proteome</keyword>
<comment type="similarity">
    <text evidence="2 15">Belongs to the IlvD/Edd family.</text>
</comment>
<feature type="active site" description="Proton acceptor" evidence="15">
    <location>
        <position position="517"/>
    </location>
</feature>
<keyword evidence="9 15" id="KW-0456">Lyase</keyword>
<evidence type="ECO:0000256" key="5">
    <source>
        <dbReference type="ARBA" id="ARBA00022723"/>
    </source>
</evidence>
<evidence type="ECO:0000313" key="18">
    <source>
        <dbReference type="EMBL" id="RKR72756.1"/>
    </source>
</evidence>
<reference evidence="18 19" key="1">
    <citation type="submission" date="2018-10" db="EMBL/GenBank/DDBJ databases">
        <title>Genomic Encyclopedia of Type Strains, Phase IV (KMG-IV): sequencing the most valuable type-strain genomes for metagenomic binning, comparative biology and taxonomic classification.</title>
        <authorList>
            <person name="Goeker M."/>
        </authorList>
    </citation>
    <scope>NUCLEOTIDE SEQUENCE [LARGE SCALE GENOMIC DNA]</scope>
    <source>
        <strain evidence="18 19">DSM 23800</strain>
    </source>
</reference>
<dbReference type="GO" id="GO:0051537">
    <property type="term" value="F:2 iron, 2 sulfur cluster binding"/>
    <property type="evidence" value="ECO:0007669"/>
    <property type="project" value="UniProtKB-UniRule"/>
</dbReference>
<evidence type="ECO:0000256" key="1">
    <source>
        <dbReference type="ARBA" id="ARBA00001946"/>
    </source>
</evidence>
<dbReference type="AlphaFoldDB" id="A0A420XGX1"/>
<comment type="pathway">
    <text evidence="13 15">Amino-acid biosynthesis; L-isoleucine biosynthesis; L-isoleucine from 2-oxobutanoate: step 3/4.</text>
</comment>
<evidence type="ECO:0000256" key="15">
    <source>
        <dbReference type="HAMAP-Rule" id="MF_00012"/>
    </source>
</evidence>
<dbReference type="Pfam" id="PF24877">
    <property type="entry name" value="ILV_EDD_C"/>
    <property type="match status" value="1"/>
</dbReference>
<proteinExistence type="inferred from homology"/>
<dbReference type="GO" id="GO:0009097">
    <property type="term" value="P:isoleucine biosynthetic process"/>
    <property type="evidence" value="ECO:0007669"/>
    <property type="project" value="UniProtKB-UniRule"/>
</dbReference>
<evidence type="ECO:0000256" key="14">
    <source>
        <dbReference type="ARBA" id="ARBA00029490"/>
    </source>
</evidence>
<evidence type="ECO:0000259" key="16">
    <source>
        <dbReference type="Pfam" id="PF00920"/>
    </source>
</evidence>
<keyword evidence="8 15" id="KW-0411">Iron-sulfur</keyword>
<evidence type="ECO:0000256" key="3">
    <source>
        <dbReference type="ARBA" id="ARBA00022605"/>
    </source>
</evidence>
<dbReference type="PANTHER" id="PTHR43661">
    <property type="entry name" value="D-XYLONATE DEHYDRATASE"/>
    <property type="match status" value="1"/>
</dbReference>
<dbReference type="EMBL" id="RBJC01000005">
    <property type="protein sequence ID" value="RKR72756.1"/>
    <property type="molecule type" value="Genomic_DNA"/>
</dbReference>
<dbReference type="InterPro" id="IPR004404">
    <property type="entry name" value="DihydroxyA_deHydtase"/>
</dbReference>
<dbReference type="HAMAP" id="MF_00012">
    <property type="entry name" value="IlvD"/>
    <property type="match status" value="1"/>
</dbReference>
<dbReference type="SUPFAM" id="SSF143975">
    <property type="entry name" value="IlvD/EDD N-terminal domain-like"/>
    <property type="match status" value="1"/>
</dbReference>
<keyword evidence="5 15" id="KW-0479">Metal-binding</keyword>
<feature type="domain" description="Dihydroxy-acid/6-phosphogluconate dehydratase C-terminal" evidence="17">
    <location>
        <begin position="408"/>
        <end position="604"/>
    </location>
</feature>
<dbReference type="GO" id="GO:0004160">
    <property type="term" value="F:dihydroxy-acid dehydratase activity"/>
    <property type="evidence" value="ECO:0007669"/>
    <property type="project" value="UniProtKB-UniRule"/>
</dbReference>
<feature type="binding site" evidence="15">
    <location>
        <position position="123"/>
    </location>
    <ligand>
        <name>Mg(2+)</name>
        <dbReference type="ChEBI" id="CHEBI:18420"/>
    </ligand>
</feature>
<dbReference type="InterPro" id="IPR020558">
    <property type="entry name" value="DiOHA_6PGluconate_deHydtase_CS"/>
</dbReference>
<dbReference type="Pfam" id="PF00920">
    <property type="entry name" value="ILVD_EDD_N"/>
    <property type="match status" value="1"/>
</dbReference>
<evidence type="ECO:0000259" key="17">
    <source>
        <dbReference type="Pfam" id="PF24877"/>
    </source>
</evidence>
<protein>
    <recommendedName>
        <fullName evidence="14 15">Dihydroxy-acid dehydratase</fullName>
        <shortName evidence="15">DAD</shortName>
        <ecNumber evidence="14 15">4.2.1.9</ecNumber>
    </recommendedName>
</protein>
<evidence type="ECO:0000313" key="19">
    <source>
        <dbReference type="Proteomes" id="UP000280099"/>
    </source>
</evidence>
<dbReference type="InterPro" id="IPR042096">
    <property type="entry name" value="Dihydro-acid_dehy_C"/>
</dbReference>
<dbReference type="PROSITE" id="PS00886">
    <property type="entry name" value="ILVD_EDD_1"/>
    <property type="match status" value="1"/>
</dbReference>
<feature type="binding site" evidence="15">
    <location>
        <position position="491"/>
    </location>
    <ligand>
        <name>Mg(2+)</name>
        <dbReference type="ChEBI" id="CHEBI:18420"/>
    </ligand>
</feature>
<comment type="caution">
    <text evidence="18">The sequence shown here is derived from an EMBL/GenBank/DDBJ whole genome shotgun (WGS) entry which is preliminary data.</text>
</comment>
<comment type="cofactor">
    <cofactor evidence="15">
        <name>[2Fe-2S] cluster</name>
        <dbReference type="ChEBI" id="CHEBI:190135"/>
    </cofactor>
    <text evidence="15">Binds 1 [2Fe-2S] cluster per subunit. This cluster acts as a Lewis acid cofactor.</text>
</comment>
<dbReference type="InterPro" id="IPR000581">
    <property type="entry name" value="ILV_EDD_N"/>
</dbReference>
<dbReference type="GO" id="GO:0009099">
    <property type="term" value="P:L-valine biosynthetic process"/>
    <property type="evidence" value="ECO:0007669"/>
    <property type="project" value="UniProtKB-UniRule"/>
</dbReference>
<organism evidence="18 19">
    <name type="scientific">Otariodibacter oris</name>
    <dbReference type="NCBI Taxonomy" id="1032623"/>
    <lineage>
        <taxon>Bacteria</taxon>
        <taxon>Pseudomonadati</taxon>
        <taxon>Pseudomonadota</taxon>
        <taxon>Gammaproteobacteria</taxon>
        <taxon>Pasteurellales</taxon>
        <taxon>Pasteurellaceae</taxon>
        <taxon>Otariodibacter</taxon>
    </lineage>
</organism>
<dbReference type="Proteomes" id="UP000280099">
    <property type="component" value="Unassembled WGS sequence"/>
</dbReference>
<dbReference type="UniPathway" id="UPA00049">
    <property type="reaction ID" value="UER00061"/>
</dbReference>
<comment type="function">
    <text evidence="15">Functions in the biosynthesis of branched-chain amino acids. Catalyzes the dehydration of (2R,3R)-2,3-dihydroxy-3-methylpentanoate (2,3-dihydroxy-3-methylvalerate) into 2-oxo-3-methylpentanoate (2-oxo-3-methylvalerate) and of (2R)-2,3-dihydroxy-3-methylbutanoate (2,3-dihydroxyisovalerate) into 2-oxo-3-methylbutanoate (2-oxoisovalerate), the penultimate precursor to L-isoleucine and L-valine, respectively.</text>
</comment>
<sequence length="612" mass="65912">MPKLRSATSTQGRNMAGARALWRATGMKENDFGKPIIAVVNSFTQFVPGHVHLKDMGQLVAAEIEKAGGVAKEFNTIAVDDGIAMGHGGMLYSLPSRDLIADSVEYMVNAHCADAMVCISNCDKITPGMLMAALRLNIPTIFVSGGPMEAGKTKLSDQIIKLDLVDAMIQSANPDVSDEESAQIERSACPTCGSCSGMFTANSMNCLTEALGLSLPGNGSCLATHADRKQLFLQAGRQIVDICRRYYEQDDESVLPRSIATKEAFDNAMSLDIAMGGSTNTVLHLLAAAQEAEVNFTMEDIDRLSRRVPCLSKVAPNTQKYHMEDVHRAGGIMAILGELDRANLLNNQTRTILGMSLAEQIAKYDITLTQDEEIHKFFRAGPAGIRTTQAFSQDCRWDSVDDDRQNGCIRSKEFAYSQDGGLAMLSGNLALDGCIVKTAGVDESILKFTGNAIVFESQEEAVSGILGGKVKAGHVVVIRYEGPKGGPGMQEMLYPTSYLKSMGLGKACALLTDGRFSGGTSGLSIGHCSPEAAAGGLIGLVKDGDTIEIDIPNRSIQLVVDEQELAERRKIQDQKGWKPENRQREVSFALKVYGYFATSADKGAVRDKTKIL</sequence>
<evidence type="ECO:0000256" key="12">
    <source>
        <dbReference type="ARBA" id="ARBA00029436"/>
    </source>
</evidence>
<comment type="pathway">
    <text evidence="12 15">Amino-acid biosynthesis; L-valine biosynthesis; L-valine from pyruvate: step 3/4.</text>
</comment>
<gene>
    <name evidence="15" type="primary">ilvD</name>
    <name evidence="18" type="ORF">DES31_0921</name>
</gene>
<comment type="catalytic activity">
    <reaction evidence="15">
        <text>(2R,3R)-2,3-dihydroxy-3-methylpentanoate = (S)-3-methyl-2-oxopentanoate + H2O</text>
        <dbReference type="Rhea" id="RHEA:27694"/>
        <dbReference type="ChEBI" id="CHEBI:15377"/>
        <dbReference type="ChEBI" id="CHEBI:35146"/>
        <dbReference type="ChEBI" id="CHEBI:49258"/>
        <dbReference type="EC" id="4.2.1.9"/>
    </reaction>
</comment>
<evidence type="ECO:0000256" key="7">
    <source>
        <dbReference type="ARBA" id="ARBA00023004"/>
    </source>
</evidence>
<dbReference type="NCBIfam" id="NF009103">
    <property type="entry name" value="PRK12448.1"/>
    <property type="match status" value="1"/>
</dbReference>
<dbReference type="UniPathway" id="UPA00047">
    <property type="reaction ID" value="UER00057"/>
</dbReference>
<dbReference type="InterPro" id="IPR056740">
    <property type="entry name" value="ILV_EDD_C"/>
</dbReference>
<name>A0A420XGX1_9PAST</name>
<comment type="caution">
    <text evidence="15">Lacks conserved residue(s) required for the propagation of feature annotation.</text>
</comment>
<keyword evidence="7 15" id="KW-0408">Iron</keyword>
<evidence type="ECO:0000256" key="10">
    <source>
        <dbReference type="ARBA" id="ARBA00023304"/>
    </source>
</evidence>
<dbReference type="NCBIfam" id="TIGR00110">
    <property type="entry name" value="ilvD"/>
    <property type="match status" value="1"/>
</dbReference>
<comment type="subunit">
    <text evidence="15">Homodimer.</text>
</comment>
<evidence type="ECO:0000256" key="8">
    <source>
        <dbReference type="ARBA" id="ARBA00023014"/>
    </source>
</evidence>
<dbReference type="InterPro" id="IPR037237">
    <property type="entry name" value="IlvD/EDD_N"/>
</dbReference>
<dbReference type="FunFam" id="3.50.30.80:FF:000001">
    <property type="entry name" value="Dihydroxy-acid dehydratase"/>
    <property type="match status" value="1"/>
</dbReference>
<evidence type="ECO:0000256" key="4">
    <source>
        <dbReference type="ARBA" id="ARBA00022714"/>
    </source>
</evidence>
<comment type="catalytic activity">
    <reaction evidence="11">
        <text>(2R)-2,3-dihydroxy-3-methylbutanoate = 3-methyl-2-oxobutanoate + H2O</text>
        <dbReference type="Rhea" id="RHEA:24809"/>
        <dbReference type="ChEBI" id="CHEBI:11851"/>
        <dbReference type="ChEBI" id="CHEBI:15377"/>
        <dbReference type="ChEBI" id="CHEBI:49072"/>
        <dbReference type="EC" id="4.2.1.9"/>
    </reaction>
    <physiologicalReaction direction="left-to-right" evidence="11">
        <dbReference type="Rhea" id="RHEA:24810"/>
    </physiologicalReaction>
</comment>
<comment type="cofactor">
    <cofactor evidence="1 15">
        <name>Mg(2+)</name>
        <dbReference type="ChEBI" id="CHEBI:18420"/>
    </cofactor>
</comment>
<evidence type="ECO:0000256" key="6">
    <source>
        <dbReference type="ARBA" id="ARBA00022842"/>
    </source>
</evidence>
<dbReference type="OrthoDB" id="9807077at2"/>
<dbReference type="PANTHER" id="PTHR43661:SF3">
    <property type="entry name" value="D-XYLONATE DEHYDRATASE YAGF-RELATED"/>
    <property type="match status" value="1"/>
</dbReference>
<feature type="binding site" evidence="15">
    <location>
        <position position="81"/>
    </location>
    <ligand>
        <name>Mg(2+)</name>
        <dbReference type="ChEBI" id="CHEBI:18420"/>
    </ligand>
</feature>
<dbReference type="RefSeq" id="WP_121122503.1">
    <property type="nucleotide sequence ID" value="NZ_CP016604.1"/>
</dbReference>
<evidence type="ECO:0000256" key="9">
    <source>
        <dbReference type="ARBA" id="ARBA00023239"/>
    </source>
</evidence>
<dbReference type="SUPFAM" id="SSF52016">
    <property type="entry name" value="LeuD/IlvD-like"/>
    <property type="match status" value="1"/>
</dbReference>
<evidence type="ECO:0000256" key="2">
    <source>
        <dbReference type="ARBA" id="ARBA00006486"/>
    </source>
</evidence>
<evidence type="ECO:0000256" key="13">
    <source>
        <dbReference type="ARBA" id="ARBA00029437"/>
    </source>
</evidence>
<dbReference type="GO" id="GO:0005829">
    <property type="term" value="C:cytosol"/>
    <property type="evidence" value="ECO:0007669"/>
    <property type="project" value="TreeGrafter"/>
</dbReference>
<dbReference type="PROSITE" id="PS00887">
    <property type="entry name" value="ILVD_EDD_2"/>
    <property type="match status" value="1"/>
</dbReference>
<dbReference type="Gene3D" id="3.50.30.80">
    <property type="entry name" value="IlvD/EDD C-terminal domain-like"/>
    <property type="match status" value="1"/>
</dbReference>
<keyword evidence="6 15" id="KW-0460">Magnesium</keyword>
<keyword evidence="10 15" id="KW-0100">Branched-chain amino acid biosynthesis</keyword>
<feature type="binding site" description="via carbamate group" evidence="15">
    <location>
        <position position="124"/>
    </location>
    <ligand>
        <name>Mg(2+)</name>
        <dbReference type="ChEBI" id="CHEBI:18420"/>
    </ligand>
</feature>
<dbReference type="EC" id="4.2.1.9" evidence="14 15"/>
<keyword evidence="4 15" id="KW-0001">2Fe-2S</keyword>
<accession>A0A420XGX1</accession>